<protein>
    <submittedName>
        <fullName evidence="5">S24 family peptidase</fullName>
    </submittedName>
</protein>
<dbReference type="KEGG" id="adv:DJ533_10700"/>
<accession>A0A2S2FDN2</accession>
<evidence type="ECO:0000313" key="5">
    <source>
        <dbReference type="EMBL" id="AWL29000.1"/>
    </source>
</evidence>
<keyword evidence="6" id="KW-1185">Reference proteome</keyword>
<dbReference type="InterPro" id="IPR039418">
    <property type="entry name" value="LexA-like"/>
</dbReference>
<organism evidence="5 6">
    <name type="scientific">Acinetobacter defluvii</name>
    <dbReference type="NCBI Taxonomy" id="1871111"/>
    <lineage>
        <taxon>Bacteria</taxon>
        <taxon>Pseudomonadati</taxon>
        <taxon>Pseudomonadota</taxon>
        <taxon>Gammaproteobacteria</taxon>
        <taxon>Moraxellales</taxon>
        <taxon>Moraxellaceae</taxon>
        <taxon>Acinetobacter</taxon>
    </lineage>
</organism>
<dbReference type="STRING" id="1871111.GCA_001704615_01205"/>
<dbReference type="Gene3D" id="2.10.109.10">
    <property type="entry name" value="Umud Fragment, subunit A"/>
    <property type="match status" value="1"/>
</dbReference>
<dbReference type="Proteomes" id="UP000245977">
    <property type="component" value="Chromosome"/>
</dbReference>
<evidence type="ECO:0000256" key="2">
    <source>
        <dbReference type="ARBA" id="ARBA00023125"/>
    </source>
</evidence>
<evidence type="ECO:0000256" key="1">
    <source>
        <dbReference type="ARBA" id="ARBA00023015"/>
    </source>
</evidence>
<dbReference type="Pfam" id="PF00717">
    <property type="entry name" value="Peptidase_S24"/>
    <property type="match status" value="1"/>
</dbReference>
<dbReference type="SUPFAM" id="SSF51306">
    <property type="entry name" value="LexA/Signal peptidase"/>
    <property type="match status" value="1"/>
</dbReference>
<evidence type="ECO:0000259" key="4">
    <source>
        <dbReference type="Pfam" id="PF00717"/>
    </source>
</evidence>
<dbReference type="RefSeq" id="WP_065995081.1">
    <property type="nucleotide sequence ID" value="NZ_CP029397.2"/>
</dbReference>
<sequence length="257" mass="29006">MDTITLRRKNLRTAINAALENNGFKSDVAFCEHYDLNPSHISQLMNGHGSFGERAARNLEKKVGWDEGLLDKPILDLEKNNNEHKALENSKGDIHFSPVEFRSADTKGRPGNVRIPVYKDVKASCGAGIENFLEDASEYLDIDSQILKLMGIQTNPKNLKIIYSAEYSMYPTVAPDSPLFVDVSDKDPNNLKSGNVYVFTHNHELRMKRVFVSYGSNTVKLTSDNPDKNRYPDEFITNEQLNEINFVGRLELALVKP</sequence>
<feature type="domain" description="Peptidase S24/S26A/S26B/S26C" evidence="4">
    <location>
        <begin position="116"/>
        <end position="249"/>
    </location>
</feature>
<dbReference type="OrthoDB" id="9791537at2"/>
<keyword evidence="3" id="KW-0804">Transcription</keyword>
<dbReference type="PANTHER" id="PTHR40661">
    <property type="match status" value="1"/>
</dbReference>
<dbReference type="InterPro" id="IPR015927">
    <property type="entry name" value="Peptidase_S24_S26A/B/C"/>
</dbReference>
<keyword evidence="2" id="KW-0238">DNA-binding</keyword>
<name>A0A2S2FDN2_9GAMM</name>
<dbReference type="InterPro" id="IPR036286">
    <property type="entry name" value="LexA/Signal_pep-like_sf"/>
</dbReference>
<gene>
    <name evidence="5" type="ORF">DJ533_10700</name>
</gene>
<dbReference type="EMBL" id="CP029397">
    <property type="protein sequence ID" value="AWL29000.1"/>
    <property type="molecule type" value="Genomic_DNA"/>
</dbReference>
<dbReference type="GO" id="GO:0003677">
    <property type="term" value="F:DNA binding"/>
    <property type="evidence" value="ECO:0007669"/>
    <property type="project" value="UniProtKB-KW"/>
</dbReference>
<dbReference type="CDD" id="cd06529">
    <property type="entry name" value="S24_LexA-like"/>
    <property type="match status" value="1"/>
</dbReference>
<reference evidence="5" key="1">
    <citation type="submission" date="2019-08" db="EMBL/GenBank/DDBJ databases">
        <title>The complete genome of Acinetobacter defluvii strain WCHAD010030.</title>
        <authorList>
            <person name="Hu Y."/>
            <person name="Qin J."/>
            <person name="Feng Y."/>
            <person name="Zong Z."/>
        </authorList>
    </citation>
    <scope>NUCLEOTIDE SEQUENCE</scope>
    <source>
        <strain evidence="5">WCHA30</strain>
    </source>
</reference>
<dbReference type="PANTHER" id="PTHR40661:SF3">
    <property type="entry name" value="FELS-1 PROPHAGE TRANSCRIPTIONAL REGULATOR"/>
    <property type="match status" value="1"/>
</dbReference>
<dbReference type="AlphaFoldDB" id="A0A2S2FDN2"/>
<evidence type="ECO:0000313" key="6">
    <source>
        <dbReference type="Proteomes" id="UP000245977"/>
    </source>
</evidence>
<evidence type="ECO:0000256" key="3">
    <source>
        <dbReference type="ARBA" id="ARBA00023163"/>
    </source>
</evidence>
<keyword evidence="1" id="KW-0805">Transcription regulation</keyword>
<proteinExistence type="predicted"/>